<evidence type="ECO:0000313" key="2">
    <source>
        <dbReference type="Proteomes" id="UP000288805"/>
    </source>
</evidence>
<protein>
    <submittedName>
        <fullName evidence="1">Uncharacterized protein</fullName>
    </submittedName>
</protein>
<reference evidence="1 2" key="1">
    <citation type="journal article" date="2018" name="PLoS Genet.">
        <title>Population sequencing reveals clonal diversity and ancestral inbreeding in the grapevine cultivar Chardonnay.</title>
        <authorList>
            <person name="Roach M.J."/>
            <person name="Johnson D.L."/>
            <person name="Bohlmann J."/>
            <person name="van Vuuren H.J."/>
            <person name="Jones S.J."/>
            <person name="Pretorius I.S."/>
            <person name="Schmidt S.A."/>
            <person name="Borneman A.R."/>
        </authorList>
    </citation>
    <scope>NUCLEOTIDE SEQUENCE [LARGE SCALE GENOMIC DNA]</scope>
    <source>
        <strain evidence="2">cv. Chardonnay</strain>
        <tissue evidence="1">Leaf</tissue>
    </source>
</reference>
<evidence type="ECO:0000313" key="1">
    <source>
        <dbReference type="EMBL" id="RVW13813.1"/>
    </source>
</evidence>
<dbReference type="Proteomes" id="UP000288805">
    <property type="component" value="Unassembled WGS sequence"/>
</dbReference>
<dbReference type="EMBL" id="QGNW01002645">
    <property type="protein sequence ID" value="RVW13813.1"/>
    <property type="molecule type" value="Genomic_DNA"/>
</dbReference>
<dbReference type="AlphaFoldDB" id="A0A438BS84"/>
<comment type="caution">
    <text evidence="1">The sequence shown here is derived from an EMBL/GenBank/DDBJ whole genome shotgun (WGS) entry which is preliminary data.</text>
</comment>
<proteinExistence type="predicted"/>
<accession>A0A438BS84</accession>
<organism evidence="1 2">
    <name type="scientific">Vitis vinifera</name>
    <name type="common">Grape</name>
    <dbReference type="NCBI Taxonomy" id="29760"/>
    <lineage>
        <taxon>Eukaryota</taxon>
        <taxon>Viridiplantae</taxon>
        <taxon>Streptophyta</taxon>
        <taxon>Embryophyta</taxon>
        <taxon>Tracheophyta</taxon>
        <taxon>Spermatophyta</taxon>
        <taxon>Magnoliopsida</taxon>
        <taxon>eudicotyledons</taxon>
        <taxon>Gunneridae</taxon>
        <taxon>Pentapetalae</taxon>
        <taxon>rosids</taxon>
        <taxon>Vitales</taxon>
        <taxon>Vitaceae</taxon>
        <taxon>Viteae</taxon>
        <taxon>Vitis</taxon>
    </lineage>
</organism>
<gene>
    <name evidence="1" type="ORF">CK203_083600</name>
</gene>
<dbReference type="PANTHER" id="PTHR32108">
    <property type="entry name" value="DNA-DIRECTED RNA POLYMERASE SUBUNIT ALPHA"/>
    <property type="match status" value="1"/>
</dbReference>
<sequence length="158" mass="17356">MDLHYAYHQGLGHDTNRCSALRHAIQDLIDQDLVNLGQPSVTTNPLPAHATHSMSPLLVVVPPVTRLFSGTDSREEVRKEDNEILRQLQSTQAQISIWSLLATSSTHRDALIRALIACSGHRVLSFLLDNGSSLNVCPLATPVASALHLQILVPPYRQ</sequence>
<name>A0A438BS84_VITVI</name>